<dbReference type="Gene3D" id="3.40.50.12780">
    <property type="entry name" value="N-terminal domain of ligase-like"/>
    <property type="match status" value="1"/>
</dbReference>
<dbReference type="InterPro" id="IPR025110">
    <property type="entry name" value="AMP-bd_C"/>
</dbReference>
<dbReference type="PANTHER" id="PTHR24096">
    <property type="entry name" value="LONG-CHAIN-FATTY-ACID--COA LIGASE"/>
    <property type="match status" value="1"/>
</dbReference>
<dbReference type="InterPro" id="IPR000873">
    <property type="entry name" value="AMP-dep_synth/lig_dom"/>
</dbReference>
<evidence type="ECO:0000313" key="3">
    <source>
        <dbReference type="EMBL" id="KAK7545038.1"/>
    </source>
</evidence>
<dbReference type="CDD" id="cd05911">
    <property type="entry name" value="Firefly_Luc_like"/>
    <property type="match status" value="1"/>
</dbReference>
<gene>
    <name evidence="3" type="ORF">J3D65DRAFT_47200</name>
</gene>
<dbReference type="GO" id="GO:0016874">
    <property type="term" value="F:ligase activity"/>
    <property type="evidence" value="ECO:0007669"/>
    <property type="project" value="UniProtKB-KW"/>
</dbReference>
<dbReference type="RefSeq" id="XP_066660273.1">
    <property type="nucleotide sequence ID" value="XM_066796512.1"/>
</dbReference>
<keyword evidence="4" id="KW-1185">Reference proteome</keyword>
<dbReference type="InterPro" id="IPR045851">
    <property type="entry name" value="AMP-bd_C_sf"/>
</dbReference>
<evidence type="ECO:0000313" key="4">
    <source>
        <dbReference type="Proteomes" id="UP001360953"/>
    </source>
</evidence>
<accession>A0ABR1MAY3</accession>
<reference evidence="3 4" key="1">
    <citation type="submission" date="2024-04" db="EMBL/GenBank/DDBJ databases">
        <title>Phyllosticta paracitricarpa is synonymous to the EU quarantine fungus P. citricarpa based on phylogenomic analyses.</title>
        <authorList>
            <consortium name="Lawrence Berkeley National Laboratory"/>
            <person name="Van ingen-buijs V.A."/>
            <person name="Van westerhoven A.C."/>
            <person name="Haridas S."/>
            <person name="Skiadas P."/>
            <person name="Martin F."/>
            <person name="Groenewald J.Z."/>
            <person name="Crous P.W."/>
            <person name="Seidl M.F."/>
        </authorList>
    </citation>
    <scope>NUCLEOTIDE SEQUENCE [LARGE SCALE GENOMIC DNA]</scope>
    <source>
        <strain evidence="3 4">CPC 17464</strain>
    </source>
</reference>
<protein>
    <submittedName>
        <fullName evidence="3">4-coumarate-CoA ligase</fullName>
    </submittedName>
</protein>
<keyword evidence="3" id="KW-0436">Ligase</keyword>
<dbReference type="Proteomes" id="UP001360953">
    <property type="component" value="Unassembled WGS sequence"/>
</dbReference>
<dbReference type="SUPFAM" id="SSF56801">
    <property type="entry name" value="Acetyl-CoA synthetase-like"/>
    <property type="match status" value="1"/>
</dbReference>
<sequence>MPVESKFKIDIPSCNLLSYLFPTDEKPSDQPIWIDADDTSKSLSPAQLLKWVKRIGLGLERLGVQKGDVVLLYSPNHLHIVSAWFGIVGAGGVFSGCNPAYGVAELAYQMENTMAKYVLVEPTLLENLLQAAKKNNFPRSRMFLFSDVICPMQKGIPDWQSILPSEQEALSWKWPNLDGDAARTTLAALNYSSGTTGLPKGVMISHYNLVAKIAQTIFMRDLEQPYSPSNRPQERWLGFLPMYHAYGQVFYTAMAAKTVSPCYIMRSFTYRKFLEKMQNHRITHLQTAPPIIVMLAKRPETSEYNLSSLVHILCGAAPLSAELQNEVSDRFGVKIVQTWGMTELTCSAVHVPGGRVDRSGSIGLIDPNTTVKVLDDDGLEVGPGERGEVHVRGPNACIGYWRNPKATKELFDDDGFIRTGDIGVRDFEPKFWIVDRKKELIKVKAYQVAPAELEALLLENEAVADAAVVGLKMDHEEFPRAYVALKDHFKGQVSETDIVQWVAGRVAKYKQLLGGVKFVDEVPKLLSGKIQRRTVREWAARDAKYLQAPQSRL</sequence>
<dbReference type="EMBL" id="JBBPEH010000001">
    <property type="protein sequence ID" value="KAK7545038.1"/>
    <property type="molecule type" value="Genomic_DNA"/>
</dbReference>
<dbReference type="PROSITE" id="PS00455">
    <property type="entry name" value="AMP_BINDING"/>
    <property type="match status" value="1"/>
</dbReference>
<dbReference type="Gene3D" id="3.30.300.30">
    <property type="match status" value="1"/>
</dbReference>
<feature type="domain" description="AMP-dependent synthetase/ligase" evidence="1">
    <location>
        <begin position="27"/>
        <end position="401"/>
    </location>
</feature>
<dbReference type="PANTHER" id="PTHR24096:SF194">
    <property type="entry name" value="AMP-DEPENDENT SYNTHETASE_LIGASE DOMAIN-CONTAINING PROTEIN"/>
    <property type="match status" value="1"/>
</dbReference>
<proteinExistence type="predicted"/>
<dbReference type="GeneID" id="92029418"/>
<dbReference type="InterPro" id="IPR020845">
    <property type="entry name" value="AMP-binding_CS"/>
</dbReference>
<evidence type="ECO:0000259" key="1">
    <source>
        <dbReference type="Pfam" id="PF00501"/>
    </source>
</evidence>
<dbReference type="Pfam" id="PF00501">
    <property type="entry name" value="AMP-binding"/>
    <property type="match status" value="1"/>
</dbReference>
<dbReference type="Pfam" id="PF13193">
    <property type="entry name" value="AMP-binding_C"/>
    <property type="match status" value="1"/>
</dbReference>
<name>A0ABR1MAY3_9PEZI</name>
<comment type="caution">
    <text evidence="3">The sequence shown here is derived from an EMBL/GenBank/DDBJ whole genome shotgun (WGS) entry which is preliminary data.</text>
</comment>
<feature type="domain" description="AMP-binding enzyme C-terminal" evidence="2">
    <location>
        <begin position="452"/>
        <end position="529"/>
    </location>
</feature>
<dbReference type="InterPro" id="IPR042099">
    <property type="entry name" value="ANL_N_sf"/>
</dbReference>
<organism evidence="3 4">
    <name type="scientific">Phyllosticta citribraziliensis</name>
    <dbReference type="NCBI Taxonomy" id="989973"/>
    <lineage>
        <taxon>Eukaryota</taxon>
        <taxon>Fungi</taxon>
        <taxon>Dikarya</taxon>
        <taxon>Ascomycota</taxon>
        <taxon>Pezizomycotina</taxon>
        <taxon>Dothideomycetes</taxon>
        <taxon>Dothideomycetes incertae sedis</taxon>
        <taxon>Botryosphaeriales</taxon>
        <taxon>Phyllostictaceae</taxon>
        <taxon>Phyllosticta</taxon>
    </lineage>
</organism>
<evidence type="ECO:0000259" key="2">
    <source>
        <dbReference type="Pfam" id="PF13193"/>
    </source>
</evidence>